<dbReference type="Proteomes" id="UP000317093">
    <property type="component" value="Chromosome"/>
</dbReference>
<evidence type="ECO:0000313" key="2">
    <source>
        <dbReference type="EMBL" id="QDU61313.1"/>
    </source>
</evidence>
<keyword evidence="3" id="KW-1185">Reference proteome</keyword>
<dbReference type="InterPro" id="IPR007055">
    <property type="entry name" value="BON_dom"/>
</dbReference>
<name>A0A518B2U4_9BACT</name>
<evidence type="ECO:0000259" key="1">
    <source>
        <dbReference type="PROSITE" id="PS50914"/>
    </source>
</evidence>
<sequence>MTSHVVLKAIAISLLLLVVAIIPTGLVIGRESSLPVAEVPAELKKDPSYTQYAAILVQLDLLAAPVTARLPVTVSDPEPGMIELQGSVPSAAVKKHVIDGARRLSGLNVRESLRVDPGLGSLPSEDPGYLAGSSRETIQTLFPEHAEHVAVSSGEDGIIVLTGTISSYESKLLLTQAIMSQPGCLAVVSLLEVPVNPELGTITISELQGRRLAAESLPKIPAAPLSDAFVMQSTRQRTTSGKPIVAADDGPERDLLDRQVREDALDRLSVRMGAKALKLEVDAHYGQVTISGDLGSQEEVEEAVEAIAEVDGVTKVVAKCRPYSLQRNLPGGRFKGTTKAPAKEKSWLDWMTWGGSSQDGTSGNSWRFRSSLKKTIKRRCGKRLEELEIRNSLHGLVIEGEVESPRDRTFVLKQIDNVMEIRNLRYDVVLQITDF</sequence>
<organism evidence="2 3">
    <name type="scientific">Kolteria novifilia</name>
    <dbReference type="NCBI Taxonomy" id="2527975"/>
    <lineage>
        <taxon>Bacteria</taxon>
        <taxon>Pseudomonadati</taxon>
        <taxon>Planctomycetota</taxon>
        <taxon>Planctomycetia</taxon>
        <taxon>Kolteriales</taxon>
        <taxon>Kolteriaceae</taxon>
        <taxon>Kolteria</taxon>
    </lineage>
</organism>
<accession>A0A518B2U4</accession>
<dbReference type="RefSeq" id="WP_419193489.1">
    <property type="nucleotide sequence ID" value="NZ_CP036279.1"/>
</dbReference>
<evidence type="ECO:0000313" key="3">
    <source>
        <dbReference type="Proteomes" id="UP000317093"/>
    </source>
</evidence>
<gene>
    <name evidence="2" type="ORF">Pan216_21680</name>
</gene>
<dbReference type="Pfam" id="PF04972">
    <property type="entry name" value="BON"/>
    <property type="match status" value="1"/>
</dbReference>
<proteinExistence type="predicted"/>
<dbReference type="Gene3D" id="3.40.1520.20">
    <property type="match status" value="1"/>
</dbReference>
<dbReference type="Gene3D" id="3.30.1340.30">
    <property type="match status" value="1"/>
</dbReference>
<dbReference type="AlphaFoldDB" id="A0A518B2U4"/>
<feature type="domain" description="BON" evidence="1">
    <location>
        <begin position="256"/>
        <end position="327"/>
    </location>
</feature>
<protein>
    <submittedName>
        <fullName evidence="2">BON domain protein</fullName>
    </submittedName>
</protein>
<dbReference type="EMBL" id="CP036279">
    <property type="protein sequence ID" value="QDU61313.1"/>
    <property type="molecule type" value="Genomic_DNA"/>
</dbReference>
<reference evidence="2 3" key="1">
    <citation type="submission" date="2019-02" db="EMBL/GenBank/DDBJ databases">
        <title>Deep-cultivation of Planctomycetes and their phenomic and genomic characterization uncovers novel biology.</title>
        <authorList>
            <person name="Wiegand S."/>
            <person name="Jogler M."/>
            <person name="Boedeker C."/>
            <person name="Pinto D."/>
            <person name="Vollmers J."/>
            <person name="Rivas-Marin E."/>
            <person name="Kohn T."/>
            <person name="Peeters S.H."/>
            <person name="Heuer A."/>
            <person name="Rast P."/>
            <person name="Oberbeckmann S."/>
            <person name="Bunk B."/>
            <person name="Jeske O."/>
            <person name="Meyerdierks A."/>
            <person name="Storesund J.E."/>
            <person name="Kallscheuer N."/>
            <person name="Luecker S."/>
            <person name="Lage O.M."/>
            <person name="Pohl T."/>
            <person name="Merkel B.J."/>
            <person name="Hornburger P."/>
            <person name="Mueller R.-W."/>
            <person name="Bruemmer F."/>
            <person name="Labrenz M."/>
            <person name="Spormann A.M."/>
            <person name="Op den Camp H."/>
            <person name="Overmann J."/>
            <person name="Amann R."/>
            <person name="Jetten M.S.M."/>
            <person name="Mascher T."/>
            <person name="Medema M.H."/>
            <person name="Devos D.P."/>
            <person name="Kaster A.-K."/>
            <person name="Ovreas L."/>
            <person name="Rohde M."/>
            <person name="Galperin M.Y."/>
            <person name="Jogler C."/>
        </authorList>
    </citation>
    <scope>NUCLEOTIDE SEQUENCE [LARGE SCALE GENOMIC DNA]</scope>
    <source>
        <strain evidence="2 3">Pan216</strain>
    </source>
</reference>
<dbReference type="PROSITE" id="PS50914">
    <property type="entry name" value="BON"/>
    <property type="match status" value="1"/>
</dbReference>
<dbReference type="KEGG" id="knv:Pan216_21680"/>